<dbReference type="CDD" id="cd00104">
    <property type="entry name" value="KAZAL_FS"/>
    <property type="match status" value="1"/>
</dbReference>
<feature type="domain" description="BPTI/Kunitz inhibitor" evidence="15">
    <location>
        <begin position="458"/>
        <end position="508"/>
    </location>
</feature>
<dbReference type="Gene3D" id="4.10.410.10">
    <property type="entry name" value="Pancreatic trypsin inhibitor Kunitz domain"/>
    <property type="match status" value="2"/>
</dbReference>
<evidence type="ECO:0000256" key="8">
    <source>
        <dbReference type="ARBA" id="ARBA00022900"/>
    </source>
</evidence>
<dbReference type="InterPro" id="IPR020901">
    <property type="entry name" value="Prtase_inh_Kunz-CS"/>
</dbReference>
<evidence type="ECO:0000256" key="12">
    <source>
        <dbReference type="ARBA" id="ARBA00023331"/>
    </source>
</evidence>
<dbReference type="InterPro" id="IPR036058">
    <property type="entry name" value="Kazal_dom_sf"/>
</dbReference>
<dbReference type="InterPro" id="IPR035976">
    <property type="entry name" value="Sushi/SCR/CCP_sf"/>
</dbReference>
<proteinExistence type="inferred from homology"/>
<feature type="domain" description="Kazal-like" evidence="17">
    <location>
        <begin position="350"/>
        <end position="399"/>
    </location>
</feature>
<evidence type="ECO:0000313" key="19">
    <source>
        <dbReference type="Proteomes" id="UP001163046"/>
    </source>
</evidence>
<feature type="domain" description="Sushi" evidence="16">
    <location>
        <begin position="1"/>
        <end position="24"/>
    </location>
</feature>
<keyword evidence="5" id="KW-0646">Protease inhibitor</keyword>
<sequence>MQGQDSLTCGEKGKWIGETPVCKAITCADPGTPQHGSRSGSETFKYGSKVSFRCNKGYIIFGSYERSCRDEGEWTGVQPYCVACAGVDTPVFIRKGVSFIHGLVKEKREYVVTVLTESPKEERDIVILGPGTQHYIMVEDILPSPRHIFLGSRVIAKHVRTGKYTFATINAINGDKYSVTFEDKARTKGAVAVEHIRNLYPPTFCATCPDPGRPDKGFRQDILEEFIVGTEVEFGCQINTRLIGSSKRTCLPSGEWTGEQPTCNITSCYDLDALPSKNGKRTGDNFAIGSTVTFSCDEGYELDGESKLTCRSDGHWSELVPLCKDRCEGVSCKPWEKCVYDSNNGLTRCLCRENLDCPADFQPMCGSDATTYNNYCIMKATACRQGKAVEKVADGSCTPGAVCQIKPESQCRAYLTRFYFNSEANMCKSIIAGGCHPSGWDGFTTMEDCNRTCSVDVCSQPSDPGPCDKNMTRFAFSSKAGRCKRFNYGGCFGNENNFDTKDKCHKRCPPKAKLASEDCPSCYCKVQKKLLEDSTKQRVSYLVRIDGVLKSTNGSLPVGDAVISVPYDKSPECSCPSLPRGTFILMGRVLLEPREENPKLGLIVTRPALVQNWNEDFLRKLKKRCNKDLDFTGLDVI</sequence>
<evidence type="ECO:0000256" key="7">
    <source>
        <dbReference type="ARBA" id="ARBA00022737"/>
    </source>
</evidence>
<feature type="domain" description="NTR" evidence="14">
    <location>
        <begin position="504"/>
        <end position="634"/>
    </location>
</feature>
<dbReference type="PROSITE" id="PS51465">
    <property type="entry name" value="KAZAL_2"/>
    <property type="match status" value="1"/>
</dbReference>
<dbReference type="GO" id="GO:0042151">
    <property type="term" value="C:nematocyst"/>
    <property type="evidence" value="ECO:0007669"/>
    <property type="project" value="UniProtKB-SubCell"/>
</dbReference>
<keyword evidence="11" id="KW-0325">Glycoprotein</keyword>
<keyword evidence="6" id="KW-0732">Signal</keyword>
<evidence type="ECO:0000256" key="10">
    <source>
        <dbReference type="ARBA" id="ARBA00023157"/>
    </source>
</evidence>
<dbReference type="SUPFAM" id="SSF57535">
    <property type="entry name" value="Complement control module/SCR domain"/>
    <property type="match status" value="3"/>
</dbReference>
<dbReference type="GO" id="GO:0016020">
    <property type="term" value="C:membrane"/>
    <property type="evidence" value="ECO:0007669"/>
    <property type="project" value="UniProtKB-SubCell"/>
</dbReference>
<dbReference type="SMART" id="SM00131">
    <property type="entry name" value="KU"/>
    <property type="match status" value="2"/>
</dbReference>
<dbReference type="SUPFAM" id="SSF100895">
    <property type="entry name" value="Kazal-type serine protease inhibitors"/>
    <property type="match status" value="1"/>
</dbReference>
<dbReference type="FunFam" id="2.10.70.10:FF:000011">
    <property type="entry name" value="CUB and sushi domain-containing protein 3 isoform A"/>
    <property type="match status" value="1"/>
</dbReference>
<feature type="disulfide bond" evidence="13">
    <location>
        <begin position="236"/>
        <end position="263"/>
    </location>
</feature>
<dbReference type="Pfam" id="PF00050">
    <property type="entry name" value="Kazal_1"/>
    <property type="match status" value="1"/>
</dbReference>
<gene>
    <name evidence="18" type="primary">CSMD1_1</name>
    <name evidence="18" type="ORF">OS493_002230</name>
</gene>
<dbReference type="InterPro" id="IPR008993">
    <property type="entry name" value="TIMP-like_OB-fold"/>
</dbReference>
<dbReference type="FunFam" id="4.10.410.10:FF:000020">
    <property type="entry name" value="Collagen, type VI, alpha 3"/>
    <property type="match status" value="1"/>
</dbReference>
<dbReference type="SUPFAM" id="SSF57362">
    <property type="entry name" value="BPTI-like"/>
    <property type="match status" value="2"/>
</dbReference>
<dbReference type="PROSITE" id="PS50923">
    <property type="entry name" value="SUSHI"/>
    <property type="match status" value="4"/>
</dbReference>
<keyword evidence="9" id="KW-0472">Membrane</keyword>
<comment type="caution">
    <text evidence="13">Lacks conserved residue(s) required for the propagation of feature annotation.</text>
</comment>
<comment type="similarity">
    <text evidence="4">Belongs to the venom Kunitz-type family. Sea anemone type 2 potassium channel toxin subfamily.</text>
</comment>
<dbReference type="InterPro" id="IPR036880">
    <property type="entry name" value="Kunitz_BPTI_sf"/>
</dbReference>
<evidence type="ECO:0000256" key="9">
    <source>
        <dbReference type="ARBA" id="ARBA00023136"/>
    </source>
</evidence>
<dbReference type="InterPro" id="IPR051277">
    <property type="entry name" value="SEZ6_CSMD_C4BPB_Regulators"/>
</dbReference>
<evidence type="ECO:0000256" key="4">
    <source>
        <dbReference type="ARBA" id="ARBA00007226"/>
    </source>
</evidence>
<comment type="caution">
    <text evidence="18">The sequence shown here is derived from an EMBL/GenBank/DDBJ whole genome shotgun (WGS) entry which is preliminary data.</text>
</comment>
<protein>
    <submittedName>
        <fullName evidence="18">CUB and sushi domain-containing protein 1</fullName>
    </submittedName>
</protein>
<keyword evidence="10 13" id="KW-1015">Disulfide bond</keyword>
<evidence type="ECO:0000313" key="18">
    <source>
        <dbReference type="EMBL" id="KAJ7375457.1"/>
    </source>
</evidence>
<dbReference type="SMART" id="SM00280">
    <property type="entry name" value="KAZAL"/>
    <property type="match status" value="1"/>
</dbReference>
<dbReference type="CDD" id="cd00033">
    <property type="entry name" value="CCP"/>
    <property type="match status" value="3"/>
</dbReference>
<keyword evidence="7" id="KW-0677">Repeat</keyword>
<dbReference type="Gene3D" id="3.30.60.30">
    <property type="match status" value="1"/>
</dbReference>
<dbReference type="SMART" id="SM00032">
    <property type="entry name" value="CCP"/>
    <property type="match status" value="3"/>
</dbReference>
<dbReference type="Pfam" id="PF00084">
    <property type="entry name" value="Sushi"/>
    <property type="match status" value="3"/>
</dbReference>
<dbReference type="PANTHER" id="PTHR45656:SF4">
    <property type="entry name" value="PROTEIN CBR-CLEC-78"/>
    <property type="match status" value="1"/>
</dbReference>
<reference evidence="18" key="1">
    <citation type="submission" date="2023-01" db="EMBL/GenBank/DDBJ databases">
        <title>Genome assembly of the deep-sea coral Lophelia pertusa.</title>
        <authorList>
            <person name="Herrera S."/>
            <person name="Cordes E."/>
        </authorList>
    </citation>
    <scope>NUCLEOTIDE SEQUENCE</scope>
    <source>
        <strain evidence="18">USNM1676648</strain>
        <tissue evidence="18">Polyp</tissue>
    </source>
</reference>
<evidence type="ECO:0000259" key="14">
    <source>
        <dbReference type="PROSITE" id="PS50189"/>
    </source>
</evidence>
<feature type="domain" description="Sushi" evidence="16">
    <location>
        <begin position="25"/>
        <end position="83"/>
    </location>
</feature>
<name>A0A9W9Z5L5_9CNID</name>
<evidence type="ECO:0000259" key="16">
    <source>
        <dbReference type="PROSITE" id="PS50923"/>
    </source>
</evidence>
<evidence type="ECO:0000256" key="11">
    <source>
        <dbReference type="ARBA" id="ARBA00023180"/>
    </source>
</evidence>
<evidence type="ECO:0000256" key="6">
    <source>
        <dbReference type="ARBA" id="ARBA00022729"/>
    </source>
</evidence>
<dbReference type="InterPro" id="IPR002350">
    <property type="entry name" value="Kazal_dom"/>
</dbReference>
<dbReference type="InterPro" id="IPR001134">
    <property type="entry name" value="Netrin_domain"/>
</dbReference>
<evidence type="ECO:0000256" key="3">
    <source>
        <dbReference type="ARBA" id="ARBA00005743"/>
    </source>
</evidence>
<feature type="disulfide bond" evidence="13">
    <location>
        <begin position="54"/>
        <end position="81"/>
    </location>
</feature>
<evidence type="ECO:0000256" key="5">
    <source>
        <dbReference type="ARBA" id="ARBA00022690"/>
    </source>
</evidence>
<dbReference type="PROSITE" id="PS00280">
    <property type="entry name" value="BPTI_KUNITZ_1"/>
    <property type="match status" value="1"/>
</dbReference>
<dbReference type="Proteomes" id="UP001163046">
    <property type="component" value="Unassembled WGS sequence"/>
</dbReference>
<comment type="similarity">
    <text evidence="3">Belongs to the WFIKKN family.</text>
</comment>
<dbReference type="InterPro" id="IPR002223">
    <property type="entry name" value="Kunitz_BPTI"/>
</dbReference>
<dbReference type="OrthoDB" id="4473401at2759"/>
<dbReference type="PRINTS" id="PR00759">
    <property type="entry name" value="BASICPTASE"/>
</dbReference>
<evidence type="ECO:0000256" key="1">
    <source>
        <dbReference type="ARBA" id="ARBA00004370"/>
    </source>
</evidence>
<keyword evidence="19" id="KW-1185">Reference proteome</keyword>
<organism evidence="18 19">
    <name type="scientific">Desmophyllum pertusum</name>
    <dbReference type="NCBI Taxonomy" id="174260"/>
    <lineage>
        <taxon>Eukaryota</taxon>
        <taxon>Metazoa</taxon>
        <taxon>Cnidaria</taxon>
        <taxon>Anthozoa</taxon>
        <taxon>Hexacorallia</taxon>
        <taxon>Scleractinia</taxon>
        <taxon>Caryophylliina</taxon>
        <taxon>Caryophylliidae</taxon>
        <taxon>Desmophyllum</taxon>
    </lineage>
</organism>
<comment type="subcellular location">
    <subcellularLocation>
        <location evidence="1">Membrane</location>
    </subcellularLocation>
    <subcellularLocation>
        <location evidence="2">Nematocyst</location>
    </subcellularLocation>
</comment>
<dbReference type="Gene3D" id="2.10.70.10">
    <property type="entry name" value="Complement Module, domain 1"/>
    <property type="match status" value="3"/>
</dbReference>
<feature type="domain" description="Sushi" evidence="16">
    <location>
        <begin position="266"/>
        <end position="325"/>
    </location>
</feature>
<dbReference type="Pfam" id="PF00014">
    <property type="entry name" value="Kunitz_BPTI"/>
    <property type="match status" value="2"/>
</dbReference>
<keyword evidence="8" id="KW-0722">Serine protease inhibitor</keyword>
<evidence type="ECO:0000259" key="17">
    <source>
        <dbReference type="PROSITE" id="PS51465"/>
    </source>
</evidence>
<dbReference type="PROSITE" id="PS50279">
    <property type="entry name" value="BPTI_KUNITZ_2"/>
    <property type="match status" value="2"/>
</dbReference>
<dbReference type="CDD" id="cd00109">
    <property type="entry name" value="Kunitz-type"/>
    <property type="match status" value="1"/>
</dbReference>
<evidence type="ECO:0000259" key="15">
    <source>
        <dbReference type="PROSITE" id="PS50279"/>
    </source>
</evidence>
<dbReference type="Gene3D" id="2.40.50.120">
    <property type="match status" value="1"/>
</dbReference>
<dbReference type="InterPro" id="IPR000436">
    <property type="entry name" value="Sushi_SCR_CCP_dom"/>
</dbReference>
<evidence type="ECO:0000256" key="2">
    <source>
        <dbReference type="ARBA" id="ARBA00004532"/>
    </source>
</evidence>
<dbReference type="EMBL" id="MU826826">
    <property type="protein sequence ID" value="KAJ7375457.1"/>
    <property type="molecule type" value="Genomic_DNA"/>
</dbReference>
<evidence type="ECO:0000256" key="13">
    <source>
        <dbReference type="PROSITE-ProRule" id="PRU00302"/>
    </source>
</evidence>
<dbReference type="SUPFAM" id="SSF50242">
    <property type="entry name" value="TIMP-like"/>
    <property type="match status" value="1"/>
</dbReference>
<keyword evidence="13" id="KW-0768">Sushi</keyword>
<accession>A0A9W9Z5L5</accession>
<keyword evidence="12" id="KW-0166">Nematocyst</keyword>
<dbReference type="AlphaFoldDB" id="A0A9W9Z5L5"/>
<feature type="domain" description="BPTI/Kunitz inhibitor" evidence="15">
    <location>
        <begin position="397"/>
        <end position="453"/>
    </location>
</feature>
<feature type="disulfide bond" evidence="13">
    <location>
        <begin position="296"/>
        <end position="323"/>
    </location>
</feature>
<dbReference type="PROSITE" id="PS50189">
    <property type="entry name" value="NTR"/>
    <property type="match status" value="1"/>
</dbReference>
<dbReference type="PANTHER" id="PTHR45656">
    <property type="entry name" value="PROTEIN CBR-CLEC-78"/>
    <property type="match status" value="1"/>
</dbReference>
<feature type="domain" description="Sushi" evidence="16">
    <location>
        <begin position="206"/>
        <end position="265"/>
    </location>
</feature>
<dbReference type="GO" id="GO:0004867">
    <property type="term" value="F:serine-type endopeptidase inhibitor activity"/>
    <property type="evidence" value="ECO:0007669"/>
    <property type="project" value="UniProtKB-KW"/>
</dbReference>